<dbReference type="PANTHER" id="PTHR43280:SF29">
    <property type="entry name" value="ARAC-FAMILY TRANSCRIPTIONAL REGULATOR"/>
    <property type="match status" value="1"/>
</dbReference>
<keyword evidence="4" id="KW-1133">Transmembrane helix</keyword>
<gene>
    <name evidence="6" type="ORF">EG346_09685</name>
    <name evidence="7" type="ORF">NCTC13533_00310</name>
</gene>
<dbReference type="SUPFAM" id="SSF46689">
    <property type="entry name" value="Homeodomain-like"/>
    <property type="match status" value="1"/>
</dbReference>
<feature type="domain" description="HTH araC/xylS-type" evidence="5">
    <location>
        <begin position="217"/>
        <end position="325"/>
    </location>
</feature>
<dbReference type="AlphaFoldDB" id="A0A376DNB8"/>
<dbReference type="STRING" id="297244.SAMN05421639_104563"/>
<dbReference type="Proteomes" id="UP000255224">
    <property type="component" value="Unassembled WGS sequence"/>
</dbReference>
<evidence type="ECO:0000256" key="1">
    <source>
        <dbReference type="ARBA" id="ARBA00023015"/>
    </source>
</evidence>
<dbReference type="Pfam" id="PF12833">
    <property type="entry name" value="HTH_18"/>
    <property type="match status" value="1"/>
</dbReference>
<dbReference type="EMBL" id="CP033920">
    <property type="protein sequence ID" value="AZA48433.1"/>
    <property type="molecule type" value="Genomic_DNA"/>
</dbReference>
<reference evidence="9" key="3">
    <citation type="submission" date="2018-11" db="EMBL/GenBank/DDBJ databases">
        <title>Proposal to divide the Flavobacteriaceae and reorganize its genera based on Amino Acid Identity values calculated from whole genome sequences.</title>
        <authorList>
            <person name="Nicholson A.C."/>
            <person name="Gulvik C.A."/>
            <person name="Whitney A.M."/>
            <person name="Humrighouse B.W."/>
            <person name="Bell M."/>
            <person name="Holmes B."/>
            <person name="Steigerwalt A.G."/>
            <person name="Villarma A."/>
            <person name="Sheth M."/>
            <person name="Batra D."/>
            <person name="Pryor J."/>
            <person name="Bernardet J.-F."/>
            <person name="Hugo C."/>
            <person name="Kampfer P."/>
            <person name="Newman J."/>
            <person name="McQuiston J.R."/>
        </authorList>
    </citation>
    <scope>NUCLEOTIDE SEQUENCE [LARGE SCALE GENOMIC DNA]</scope>
    <source>
        <strain evidence="9">G0188</strain>
    </source>
</reference>
<feature type="transmembrane region" description="Helical" evidence="4">
    <location>
        <begin position="94"/>
        <end position="112"/>
    </location>
</feature>
<keyword evidence="1" id="KW-0805">Transcription regulation</keyword>
<dbReference type="InterPro" id="IPR018060">
    <property type="entry name" value="HTH_AraC"/>
</dbReference>
<reference evidence="6" key="2">
    <citation type="submission" date="2018-11" db="EMBL/GenBank/DDBJ databases">
        <title>Proposal to divide the Flavobacteriaceae and reorganize its genera based on Amino Acid Identity values calculated from whole genome sequences.</title>
        <authorList>
            <person name="Nicholson A.C."/>
            <person name="Gulvik C.A."/>
            <person name="Whitney A.M."/>
            <person name="Humrighouse B.W."/>
            <person name="Bell M."/>
            <person name="Holmes B."/>
            <person name="Steigerwalt A."/>
            <person name="Villarma A."/>
            <person name="Sheth M."/>
            <person name="Batra D."/>
            <person name="Pryor J."/>
            <person name="Bernardet J.-F."/>
            <person name="Hugo C."/>
            <person name="Kampfer P."/>
            <person name="Newman J."/>
            <person name="Mcquiston J.R."/>
        </authorList>
    </citation>
    <scope>NUCLEOTIDE SEQUENCE [LARGE SCALE GENOMIC DNA]</scope>
    <source>
        <strain evidence="6">G0188</strain>
    </source>
</reference>
<dbReference type="Proteomes" id="UP000273270">
    <property type="component" value="Chromosome"/>
</dbReference>
<dbReference type="RefSeq" id="WP_123878248.1">
    <property type="nucleotide sequence ID" value="NZ_UFVQ01000003.1"/>
</dbReference>
<proteinExistence type="predicted"/>
<feature type="transmembrane region" description="Helical" evidence="4">
    <location>
        <begin position="119"/>
        <end position="138"/>
    </location>
</feature>
<keyword evidence="3" id="KW-0804">Transcription</keyword>
<protein>
    <submittedName>
        <fullName evidence="6">AraC family transcriptional regulator</fullName>
    </submittedName>
    <submittedName>
        <fullName evidence="7">DNA-binding transcriptional activator FeaR</fullName>
    </submittedName>
</protein>
<keyword evidence="9" id="KW-1185">Reference proteome</keyword>
<feature type="transmembrane region" description="Helical" evidence="4">
    <location>
        <begin position="16"/>
        <end position="38"/>
    </location>
</feature>
<evidence type="ECO:0000313" key="6">
    <source>
        <dbReference type="EMBL" id="AZA48433.1"/>
    </source>
</evidence>
<evidence type="ECO:0000313" key="9">
    <source>
        <dbReference type="Proteomes" id="UP000273270"/>
    </source>
</evidence>
<accession>A0A3G6M5G4</accession>
<dbReference type="GO" id="GO:0003700">
    <property type="term" value="F:DNA-binding transcription factor activity"/>
    <property type="evidence" value="ECO:0007669"/>
    <property type="project" value="InterPro"/>
</dbReference>
<name>A0A376DNB8_CHRCU</name>
<feature type="transmembrane region" description="Helical" evidence="4">
    <location>
        <begin position="150"/>
        <end position="171"/>
    </location>
</feature>
<keyword evidence="4" id="KW-0472">Membrane</keyword>
<dbReference type="Gene3D" id="1.10.10.60">
    <property type="entry name" value="Homeodomain-like"/>
    <property type="match status" value="1"/>
</dbReference>
<evidence type="ECO:0000256" key="3">
    <source>
        <dbReference type="ARBA" id="ARBA00023163"/>
    </source>
</evidence>
<accession>A0A376DNB8</accession>
<dbReference type="PANTHER" id="PTHR43280">
    <property type="entry name" value="ARAC-FAMILY TRANSCRIPTIONAL REGULATOR"/>
    <property type="match status" value="1"/>
</dbReference>
<dbReference type="KEGG" id="ccau:EG346_09685"/>
<keyword evidence="2 7" id="KW-0238">DNA-binding</keyword>
<dbReference type="OrthoDB" id="6283866at2"/>
<evidence type="ECO:0000256" key="4">
    <source>
        <dbReference type="SAM" id="Phobius"/>
    </source>
</evidence>
<reference evidence="7 8" key="1">
    <citation type="submission" date="2018-06" db="EMBL/GenBank/DDBJ databases">
        <authorList>
            <consortium name="Pathogen Informatics"/>
            <person name="Doyle S."/>
        </authorList>
    </citation>
    <scope>NUCLEOTIDE SEQUENCE [LARGE SCALE GENOMIC DNA]</scope>
    <source>
        <strain evidence="7 8">NCTC13533</strain>
    </source>
</reference>
<dbReference type="GO" id="GO:0043565">
    <property type="term" value="F:sequence-specific DNA binding"/>
    <property type="evidence" value="ECO:0007669"/>
    <property type="project" value="InterPro"/>
</dbReference>
<feature type="transmembrane region" description="Helical" evidence="4">
    <location>
        <begin position="44"/>
        <end position="62"/>
    </location>
</feature>
<dbReference type="EMBL" id="UFVQ01000003">
    <property type="protein sequence ID" value="STC92284.1"/>
    <property type="molecule type" value="Genomic_DNA"/>
</dbReference>
<evidence type="ECO:0000256" key="2">
    <source>
        <dbReference type="ARBA" id="ARBA00023125"/>
    </source>
</evidence>
<dbReference type="SMART" id="SM00342">
    <property type="entry name" value="HTH_ARAC"/>
    <property type="match status" value="1"/>
</dbReference>
<evidence type="ECO:0000313" key="7">
    <source>
        <dbReference type="EMBL" id="STC92284.1"/>
    </source>
</evidence>
<evidence type="ECO:0000313" key="8">
    <source>
        <dbReference type="Proteomes" id="UP000255224"/>
    </source>
</evidence>
<organism evidence="7 8">
    <name type="scientific">Chryseobacterium carnipullorum</name>
    <dbReference type="NCBI Taxonomy" id="1124835"/>
    <lineage>
        <taxon>Bacteria</taxon>
        <taxon>Pseudomonadati</taxon>
        <taxon>Bacteroidota</taxon>
        <taxon>Flavobacteriia</taxon>
        <taxon>Flavobacteriales</taxon>
        <taxon>Weeksellaceae</taxon>
        <taxon>Chryseobacterium group</taxon>
        <taxon>Chryseobacterium</taxon>
    </lineage>
</organism>
<evidence type="ECO:0000259" key="5">
    <source>
        <dbReference type="PROSITE" id="PS01124"/>
    </source>
</evidence>
<dbReference type="PROSITE" id="PS01124">
    <property type="entry name" value="HTH_ARAC_FAMILY_2"/>
    <property type="match status" value="1"/>
</dbReference>
<dbReference type="InterPro" id="IPR009057">
    <property type="entry name" value="Homeodomain-like_sf"/>
</dbReference>
<sequence>MRDLFLNEIENLKKKFIHLYIMIMCSILVLYIVIFQFFIYNPTIVIYLTAGLFLLSYTYILIRGKYKADHIIHGYMIMAPLYNFYIMLTFWSNSIGNVVSLFPLPLVAYIFFQKRETILYSIYLILNILVCFLVYEYFDLQFPRYSRTEVVASDVFLFGFNLLVIILLLIYSNKINKLKVLIDIEDEKLINANEEDVKIPVLQKIVETPMINDEAAEKLFEQLEVMMRNDKLFKKANLNISMLSTSLDINYNYLSKIIRSKGYLNFSNYLNVHRINYVKKLIDESNLQKVTLMYIYTEAGFSNQATFNRVFKQIEGITPSEYINTSDQIGKGTKG</sequence>
<keyword evidence="4" id="KW-0812">Transmembrane</keyword>
<feature type="transmembrane region" description="Helical" evidence="4">
    <location>
        <begin position="71"/>
        <end position="88"/>
    </location>
</feature>